<dbReference type="InterPro" id="IPR018060">
    <property type="entry name" value="HTH_AraC"/>
</dbReference>
<dbReference type="Gene3D" id="1.10.10.60">
    <property type="entry name" value="Homeodomain-like"/>
    <property type="match status" value="2"/>
</dbReference>
<keyword evidence="6" id="KW-1185">Reference proteome</keyword>
<dbReference type="GO" id="GO:0003700">
    <property type="term" value="F:DNA-binding transcription factor activity"/>
    <property type="evidence" value="ECO:0007669"/>
    <property type="project" value="InterPro"/>
</dbReference>
<dbReference type="PROSITE" id="PS01124">
    <property type="entry name" value="HTH_ARAC_FAMILY_2"/>
    <property type="match status" value="1"/>
</dbReference>
<dbReference type="PRINTS" id="PR00032">
    <property type="entry name" value="HTHARAC"/>
</dbReference>
<dbReference type="AlphaFoldDB" id="A0A2S0RGF2"/>
<dbReference type="OrthoDB" id="4480133at2"/>
<dbReference type="InterPro" id="IPR020449">
    <property type="entry name" value="Tscrpt_reg_AraC-type_HTH"/>
</dbReference>
<keyword evidence="1" id="KW-0805">Transcription regulation</keyword>
<keyword evidence="3" id="KW-0804">Transcription</keyword>
<keyword evidence="2" id="KW-0238">DNA-binding</keyword>
<evidence type="ECO:0000256" key="3">
    <source>
        <dbReference type="ARBA" id="ARBA00023163"/>
    </source>
</evidence>
<evidence type="ECO:0000256" key="2">
    <source>
        <dbReference type="ARBA" id="ARBA00023125"/>
    </source>
</evidence>
<dbReference type="GO" id="GO:0043565">
    <property type="term" value="F:sequence-specific DNA binding"/>
    <property type="evidence" value="ECO:0007669"/>
    <property type="project" value="InterPro"/>
</dbReference>
<dbReference type="KEGG" id="fmg:HYN48_11990"/>
<dbReference type="SUPFAM" id="SSF46689">
    <property type="entry name" value="Homeodomain-like"/>
    <property type="match status" value="2"/>
</dbReference>
<feature type="domain" description="HTH araC/xylS-type" evidence="4">
    <location>
        <begin position="92"/>
        <end position="189"/>
    </location>
</feature>
<proteinExistence type="predicted"/>
<evidence type="ECO:0000313" key="5">
    <source>
        <dbReference type="EMBL" id="AWA30744.1"/>
    </source>
</evidence>
<dbReference type="Proteomes" id="UP000244193">
    <property type="component" value="Chromosome"/>
</dbReference>
<evidence type="ECO:0000259" key="4">
    <source>
        <dbReference type="PROSITE" id="PS01124"/>
    </source>
</evidence>
<name>A0A2S0RGF2_9FLAO</name>
<dbReference type="EMBL" id="CP028811">
    <property type="protein sequence ID" value="AWA30744.1"/>
    <property type="molecule type" value="Genomic_DNA"/>
</dbReference>
<reference evidence="5 6" key="1">
    <citation type="submission" date="2018-04" db="EMBL/GenBank/DDBJ databases">
        <title>Genome sequencing of Flavobacterium sp. HYN0048.</title>
        <authorList>
            <person name="Yi H."/>
            <person name="Baek C."/>
        </authorList>
    </citation>
    <scope>NUCLEOTIDE SEQUENCE [LARGE SCALE GENOMIC DNA]</scope>
    <source>
        <strain evidence="5 6">HYN0048</strain>
    </source>
</reference>
<dbReference type="Pfam" id="PF12833">
    <property type="entry name" value="HTH_18"/>
    <property type="match status" value="1"/>
</dbReference>
<accession>A0A2S0RGF2</accession>
<dbReference type="PROSITE" id="PS00041">
    <property type="entry name" value="HTH_ARAC_FAMILY_1"/>
    <property type="match status" value="1"/>
</dbReference>
<organism evidence="5 6">
    <name type="scientific">Flavobacterium magnum</name>
    <dbReference type="NCBI Taxonomy" id="2162713"/>
    <lineage>
        <taxon>Bacteria</taxon>
        <taxon>Pseudomonadati</taxon>
        <taxon>Bacteroidota</taxon>
        <taxon>Flavobacteriia</taxon>
        <taxon>Flavobacteriales</taxon>
        <taxon>Flavobacteriaceae</taxon>
        <taxon>Flavobacterium</taxon>
    </lineage>
</organism>
<dbReference type="InterPro" id="IPR009057">
    <property type="entry name" value="Homeodomain-like_sf"/>
</dbReference>
<evidence type="ECO:0000313" key="6">
    <source>
        <dbReference type="Proteomes" id="UP000244193"/>
    </source>
</evidence>
<dbReference type="PANTHER" id="PTHR43280">
    <property type="entry name" value="ARAC-FAMILY TRANSCRIPTIONAL REGULATOR"/>
    <property type="match status" value="1"/>
</dbReference>
<evidence type="ECO:0000256" key="1">
    <source>
        <dbReference type="ARBA" id="ARBA00023015"/>
    </source>
</evidence>
<protein>
    <recommendedName>
        <fullName evidence="4">HTH araC/xylS-type domain-containing protein</fullName>
    </recommendedName>
</protein>
<dbReference type="InterPro" id="IPR018062">
    <property type="entry name" value="HTH_AraC-typ_CS"/>
</dbReference>
<dbReference type="SMART" id="SM00342">
    <property type="entry name" value="HTH_ARAC"/>
    <property type="match status" value="1"/>
</dbReference>
<sequence>MYQDVVPFSDFLFDQVWMVQKYNVKNTSLGQALGLLSNDFENLNNGNIKINKELFYAIAECIVKDQSAVFQSFNTLKSVKQETNGRLFNFIYDAKNYIDDHFLEKINIEIIAREAKLSEYHFIRLFKSIFNTTPYKYVTKKRLDFASQLLEHQYPISNVAVLLGYSDIPAFSNAFKQHYGFSPNKFRIN</sequence>
<gene>
    <name evidence="5" type="ORF">HYN48_11990</name>
</gene>
<dbReference type="PANTHER" id="PTHR43280:SF2">
    <property type="entry name" value="HTH-TYPE TRANSCRIPTIONAL REGULATOR EXSA"/>
    <property type="match status" value="1"/>
</dbReference>